<feature type="region of interest" description="Disordered" evidence="1">
    <location>
        <begin position="63"/>
        <end position="82"/>
    </location>
</feature>
<dbReference type="EMBL" id="GITU01010413">
    <property type="protein sequence ID" value="MBC1179116.1"/>
    <property type="molecule type" value="Transcribed_RNA"/>
</dbReference>
<accession>A0A7G3B6W1</accession>
<feature type="compositionally biased region" description="Basic residues" evidence="1">
    <location>
        <begin position="72"/>
        <end position="82"/>
    </location>
</feature>
<protein>
    <submittedName>
        <fullName evidence="2">Uncharacterized protein</fullName>
    </submittedName>
</protein>
<dbReference type="AlphaFoldDB" id="A0A7G3B6W1"/>
<organism evidence="2">
    <name type="scientific">Lutzomyia longipalpis</name>
    <name type="common">Sand fly</name>
    <dbReference type="NCBI Taxonomy" id="7200"/>
    <lineage>
        <taxon>Eukaryota</taxon>
        <taxon>Metazoa</taxon>
        <taxon>Ecdysozoa</taxon>
        <taxon>Arthropoda</taxon>
        <taxon>Hexapoda</taxon>
        <taxon>Insecta</taxon>
        <taxon>Pterygota</taxon>
        <taxon>Neoptera</taxon>
        <taxon>Endopterygota</taxon>
        <taxon>Diptera</taxon>
        <taxon>Nematocera</taxon>
        <taxon>Psychodoidea</taxon>
        <taxon>Psychodidae</taxon>
        <taxon>Lutzomyia</taxon>
        <taxon>Lutzomyia</taxon>
    </lineage>
</organism>
<name>A0A7G3B6W1_LUTLO</name>
<proteinExistence type="predicted"/>
<reference evidence="2" key="1">
    <citation type="journal article" date="2020" name="BMC">
        <title>Leishmania infection induces a limited differential gene expression in the sand fly midgut.</title>
        <authorList>
            <person name="Coutinho-Abreu I.V."/>
            <person name="Serafim T.D."/>
            <person name="Meneses C."/>
            <person name="Kamhawi S."/>
            <person name="Oliveira F."/>
            <person name="Valenzuela J.G."/>
        </authorList>
    </citation>
    <scope>NUCLEOTIDE SEQUENCE</scope>
    <source>
        <strain evidence="2">Jacobina</strain>
        <tissue evidence="2">Midgut</tissue>
    </source>
</reference>
<sequence>MKSSQCSPATHHHCLALQIAYLLGKFHMHPIDVAHHMQRQIPAFAPSSHSGTHRGDKLLAAMRSSHPYPPARKSRGHLWHCK</sequence>
<evidence type="ECO:0000256" key="1">
    <source>
        <dbReference type="SAM" id="MobiDB-lite"/>
    </source>
</evidence>
<evidence type="ECO:0000313" key="2">
    <source>
        <dbReference type="EMBL" id="MBC1179116.1"/>
    </source>
</evidence>